<dbReference type="AlphaFoldDB" id="A0A4S4A488"/>
<dbReference type="FunFam" id="3.40.50.80:FF:000001">
    <property type="entry name" value="NADPH--cytochrome P450 reductase 1"/>
    <property type="match status" value="1"/>
</dbReference>
<keyword evidence="7" id="KW-0521">NADP</keyword>
<dbReference type="InterPro" id="IPR008254">
    <property type="entry name" value="Flavodoxin/NO_synth"/>
</dbReference>
<dbReference type="GO" id="GO:0005829">
    <property type="term" value="C:cytosol"/>
    <property type="evidence" value="ECO:0007669"/>
    <property type="project" value="TreeGrafter"/>
</dbReference>
<dbReference type="SUPFAM" id="SSF52218">
    <property type="entry name" value="Flavoproteins"/>
    <property type="match status" value="1"/>
</dbReference>
<dbReference type="InterPro" id="IPR017927">
    <property type="entry name" value="FAD-bd_FR_type"/>
</dbReference>
<dbReference type="InterPro" id="IPR017938">
    <property type="entry name" value="Riboflavin_synthase-like_b-brl"/>
</dbReference>
<evidence type="ECO:0000256" key="6">
    <source>
        <dbReference type="ARBA" id="ARBA00022827"/>
    </source>
</evidence>
<dbReference type="GO" id="GO:0010181">
    <property type="term" value="F:FMN binding"/>
    <property type="evidence" value="ECO:0007669"/>
    <property type="project" value="InterPro"/>
</dbReference>
<dbReference type="PANTHER" id="PTHR19384:SF128">
    <property type="entry name" value="NADPH OXIDOREDUCTASE A"/>
    <property type="match status" value="1"/>
</dbReference>
<dbReference type="InterPro" id="IPR001094">
    <property type="entry name" value="Flavdoxin-like"/>
</dbReference>
<protein>
    <recommendedName>
        <fullName evidence="3">assimilatory sulfite reductase (NADPH)</fullName>
        <ecNumber evidence="3">1.8.1.2</ecNumber>
    </recommendedName>
</protein>
<keyword evidence="4" id="KW-0285">Flavoprotein</keyword>
<dbReference type="Gene3D" id="3.40.50.80">
    <property type="entry name" value="Nucleotide-binding domain of ferredoxin-NADP reductase (FNR) module"/>
    <property type="match status" value="1"/>
</dbReference>
<keyword evidence="6" id="KW-0274">FAD</keyword>
<sequence length="551" mass="61479">MLAENKFEILKDLVRQYSREEIIWTNGYLAGLLAQNETRESKETIVPVSVKPTIIYGTETGNSKKLATQLQTVLKKNKIQSKVIDAFQYPVEKLEKEDFLIVIMSTQGEGDPPQNAVKFFDNISNSSANLSKTRFAVLGLGDSSYPLFCKAGEAIDEQLARLGAQRAVPFQKADVDFTPVAEKWFAEILESLQQATIGKTDITSSIVAPVTHKKTYTGIVRHKVVLNDRGSNKETHHIEIETDEPVVYEPGDAIGFYPENTTTETLEIATLLQAASRSDELKTKNIRGLSKKSLEALSNLLGVSITETKADLLDILQKYPIDAKVTFDAVITLLLPIAPRLYSIASAAEAHDGEIHITVNRNVFTVDGIPKSGLCSQFLADFPKEGSLPFYIHKNPNFRLPDPDKDIIMIGPGTGIAPFRSFLAHRDATGAEGKNWLFFGEQHFVSDFYYQTEIQEWLATGVLTRLDTAFSRDQKHKIYVQDRLKQKAKAVSEWLDNGAYLYICGQKEPMSTDVENTLLEIIASEKNISSAEAKTILENLESQGRYLKDVY</sequence>
<dbReference type="InterPro" id="IPR001433">
    <property type="entry name" value="OxRdtase_FAD/NAD-bd"/>
</dbReference>
<gene>
    <name evidence="13" type="ORF">E6C50_03445</name>
</gene>
<dbReference type="Pfam" id="PF00258">
    <property type="entry name" value="Flavodoxin_1"/>
    <property type="match status" value="1"/>
</dbReference>
<keyword evidence="9" id="KW-0028">Amino-acid biosynthesis</keyword>
<evidence type="ECO:0000256" key="9">
    <source>
        <dbReference type="ARBA" id="ARBA00023192"/>
    </source>
</evidence>
<dbReference type="Pfam" id="PF00175">
    <property type="entry name" value="NAD_binding_1"/>
    <property type="match status" value="1"/>
</dbReference>
<evidence type="ECO:0000256" key="1">
    <source>
        <dbReference type="ARBA" id="ARBA00001917"/>
    </source>
</evidence>
<proteinExistence type="predicted"/>
<evidence type="ECO:0000256" key="10">
    <source>
        <dbReference type="ARBA" id="ARBA00052219"/>
    </source>
</evidence>
<organism evidence="13 14">
    <name type="scientific">Flavobacterium supellecticarium</name>
    <dbReference type="NCBI Taxonomy" id="2565924"/>
    <lineage>
        <taxon>Bacteria</taxon>
        <taxon>Pseudomonadati</taxon>
        <taxon>Bacteroidota</taxon>
        <taxon>Flavobacteriia</taxon>
        <taxon>Flavobacteriales</taxon>
        <taxon>Flavobacteriaceae</taxon>
        <taxon>Flavobacterium</taxon>
    </lineage>
</organism>
<dbReference type="InterPro" id="IPR001709">
    <property type="entry name" value="Flavoprot_Pyr_Nucl_cyt_Rdtase"/>
</dbReference>
<accession>A0A4S4A488</accession>
<evidence type="ECO:0000259" key="12">
    <source>
        <dbReference type="PROSITE" id="PS51384"/>
    </source>
</evidence>
<name>A0A4S4A488_9FLAO</name>
<evidence type="ECO:0000313" key="14">
    <source>
        <dbReference type="Proteomes" id="UP000307507"/>
    </source>
</evidence>
<evidence type="ECO:0000256" key="7">
    <source>
        <dbReference type="ARBA" id="ARBA00022857"/>
    </source>
</evidence>
<evidence type="ECO:0000256" key="5">
    <source>
        <dbReference type="ARBA" id="ARBA00022643"/>
    </source>
</evidence>
<dbReference type="PRINTS" id="PR00371">
    <property type="entry name" value="FPNCR"/>
</dbReference>
<dbReference type="InterPro" id="IPR003097">
    <property type="entry name" value="CysJ-like_FAD-binding"/>
</dbReference>
<dbReference type="Proteomes" id="UP000307507">
    <property type="component" value="Unassembled WGS sequence"/>
</dbReference>
<dbReference type="InterPro" id="IPR029039">
    <property type="entry name" value="Flavoprotein-like_sf"/>
</dbReference>
<dbReference type="EMBL" id="SSNZ01000001">
    <property type="protein sequence ID" value="THF53267.1"/>
    <property type="molecule type" value="Genomic_DNA"/>
</dbReference>
<dbReference type="RefSeq" id="WP_136401790.1">
    <property type="nucleotide sequence ID" value="NZ_SSNZ01000001.1"/>
</dbReference>
<evidence type="ECO:0000256" key="8">
    <source>
        <dbReference type="ARBA" id="ARBA00023002"/>
    </source>
</evidence>
<comment type="catalytic activity">
    <reaction evidence="10">
        <text>hydrogen sulfide + 3 NADP(+) + 3 H2O = sulfite + 3 NADPH + 4 H(+)</text>
        <dbReference type="Rhea" id="RHEA:13801"/>
        <dbReference type="ChEBI" id="CHEBI:15377"/>
        <dbReference type="ChEBI" id="CHEBI:15378"/>
        <dbReference type="ChEBI" id="CHEBI:17359"/>
        <dbReference type="ChEBI" id="CHEBI:29919"/>
        <dbReference type="ChEBI" id="CHEBI:57783"/>
        <dbReference type="ChEBI" id="CHEBI:58349"/>
        <dbReference type="EC" id="1.8.1.2"/>
    </reaction>
</comment>
<dbReference type="EC" id="1.8.1.2" evidence="3"/>
<dbReference type="GO" id="GO:0004783">
    <property type="term" value="F:sulfite reductase (NADPH) activity"/>
    <property type="evidence" value="ECO:0007669"/>
    <property type="project" value="UniProtKB-EC"/>
</dbReference>
<dbReference type="Gene3D" id="3.40.50.360">
    <property type="match status" value="1"/>
</dbReference>
<dbReference type="PROSITE" id="PS51384">
    <property type="entry name" value="FAD_FR"/>
    <property type="match status" value="1"/>
</dbReference>
<evidence type="ECO:0000256" key="2">
    <source>
        <dbReference type="ARBA" id="ARBA00001974"/>
    </source>
</evidence>
<dbReference type="GO" id="GO:0019344">
    <property type="term" value="P:cysteine biosynthetic process"/>
    <property type="evidence" value="ECO:0007669"/>
    <property type="project" value="UniProtKB-KW"/>
</dbReference>
<comment type="caution">
    <text evidence="13">The sequence shown here is derived from an EMBL/GenBank/DDBJ whole genome shotgun (WGS) entry which is preliminary data.</text>
</comment>
<feature type="domain" description="FAD-binding FR-type" evidence="12">
    <location>
        <begin position="213"/>
        <end position="403"/>
    </location>
</feature>
<dbReference type="PRINTS" id="PR00369">
    <property type="entry name" value="FLAVODOXIN"/>
</dbReference>
<dbReference type="Gene3D" id="2.40.30.10">
    <property type="entry name" value="Translation factors"/>
    <property type="match status" value="2"/>
</dbReference>
<comment type="cofactor">
    <cofactor evidence="2">
        <name>FAD</name>
        <dbReference type="ChEBI" id="CHEBI:57692"/>
    </cofactor>
</comment>
<dbReference type="PROSITE" id="PS50902">
    <property type="entry name" value="FLAVODOXIN_LIKE"/>
    <property type="match status" value="1"/>
</dbReference>
<evidence type="ECO:0000256" key="3">
    <source>
        <dbReference type="ARBA" id="ARBA00012604"/>
    </source>
</evidence>
<keyword evidence="14" id="KW-1185">Reference proteome</keyword>
<evidence type="ECO:0000256" key="4">
    <source>
        <dbReference type="ARBA" id="ARBA00022630"/>
    </source>
</evidence>
<dbReference type="InterPro" id="IPR023173">
    <property type="entry name" value="NADPH_Cyt_P450_Rdtase_alpha"/>
</dbReference>
<dbReference type="SUPFAM" id="SSF63380">
    <property type="entry name" value="Riboflavin synthase domain-like"/>
    <property type="match status" value="1"/>
</dbReference>
<dbReference type="OrthoDB" id="9789468at2"/>
<dbReference type="Pfam" id="PF00667">
    <property type="entry name" value="FAD_binding_1"/>
    <property type="match status" value="1"/>
</dbReference>
<dbReference type="GO" id="GO:0050660">
    <property type="term" value="F:flavin adenine dinucleotide binding"/>
    <property type="evidence" value="ECO:0007669"/>
    <property type="project" value="TreeGrafter"/>
</dbReference>
<evidence type="ECO:0000259" key="11">
    <source>
        <dbReference type="PROSITE" id="PS50902"/>
    </source>
</evidence>
<evidence type="ECO:0000313" key="13">
    <source>
        <dbReference type="EMBL" id="THF53267.1"/>
    </source>
</evidence>
<keyword evidence="5" id="KW-0288">FMN</keyword>
<dbReference type="Gene3D" id="1.20.990.10">
    <property type="entry name" value="NADPH-cytochrome p450 Reductase, Chain A, domain 3"/>
    <property type="match status" value="1"/>
</dbReference>
<dbReference type="SUPFAM" id="SSF52343">
    <property type="entry name" value="Ferredoxin reductase-like, C-terminal NADP-linked domain"/>
    <property type="match status" value="1"/>
</dbReference>
<feature type="domain" description="Flavodoxin-like" evidence="11">
    <location>
        <begin position="52"/>
        <end position="189"/>
    </location>
</feature>
<comment type="cofactor">
    <cofactor evidence="1">
        <name>FMN</name>
        <dbReference type="ChEBI" id="CHEBI:58210"/>
    </cofactor>
</comment>
<keyword evidence="8" id="KW-0560">Oxidoreductase</keyword>
<dbReference type="PANTHER" id="PTHR19384">
    <property type="entry name" value="NITRIC OXIDE SYNTHASE-RELATED"/>
    <property type="match status" value="1"/>
</dbReference>
<dbReference type="InterPro" id="IPR039261">
    <property type="entry name" value="FNR_nucleotide-bd"/>
</dbReference>
<reference evidence="13 14" key="1">
    <citation type="submission" date="2019-04" db="EMBL/GenBank/DDBJ databases">
        <title>Flavobacterium sp. nov. isolated from construction timber.</title>
        <authorList>
            <person name="Lin S.-Y."/>
            <person name="Chang C.-T."/>
            <person name="Young C.-C."/>
        </authorList>
    </citation>
    <scope>NUCLEOTIDE SEQUENCE [LARGE SCALE GENOMIC DNA]</scope>
    <source>
        <strain evidence="13 14">CC-CTC003</strain>
    </source>
</reference>
<keyword evidence="9" id="KW-0198">Cysteine biosynthesis</keyword>